<dbReference type="EMBL" id="VNHM01000003">
    <property type="protein sequence ID" value="TYO96960.1"/>
    <property type="molecule type" value="Genomic_DNA"/>
</dbReference>
<reference evidence="1 2" key="1">
    <citation type="submission" date="2019-07" db="EMBL/GenBank/DDBJ databases">
        <title>Genomic Encyclopedia of Type Strains, Phase I: the one thousand microbial genomes (KMG-I) project.</title>
        <authorList>
            <person name="Kyrpides N."/>
        </authorList>
    </citation>
    <scope>NUCLEOTIDE SEQUENCE [LARGE SCALE GENOMIC DNA]</scope>
    <source>
        <strain evidence="1 2">DSM 6562</strain>
    </source>
</reference>
<evidence type="ECO:0000313" key="2">
    <source>
        <dbReference type="Proteomes" id="UP000323166"/>
    </source>
</evidence>
<dbReference type="RefSeq" id="WP_166510817.1">
    <property type="nucleotide sequence ID" value="NZ_VNHM01000003.1"/>
</dbReference>
<dbReference type="Proteomes" id="UP000323166">
    <property type="component" value="Unassembled WGS sequence"/>
</dbReference>
<accession>A0A5S4ZXI9</accession>
<organism evidence="1 2">
    <name type="scientific">Desulfallas thermosapovorans DSM 6562</name>
    <dbReference type="NCBI Taxonomy" id="1121431"/>
    <lineage>
        <taxon>Bacteria</taxon>
        <taxon>Bacillati</taxon>
        <taxon>Bacillota</taxon>
        <taxon>Clostridia</taxon>
        <taxon>Eubacteriales</taxon>
        <taxon>Desulfallaceae</taxon>
        <taxon>Desulfallas</taxon>
    </lineage>
</organism>
<dbReference type="AlphaFoldDB" id="A0A5S4ZXI9"/>
<name>A0A5S4ZXI9_9FIRM</name>
<comment type="caution">
    <text evidence="1">The sequence shown here is derived from an EMBL/GenBank/DDBJ whole genome shotgun (WGS) entry which is preliminary data.</text>
</comment>
<sequence>MMWMEQLLDKLVNAWGLLPCRGVWCKLRQSGWQICPDGTLQAVFSGSHAPVLSITGYAGIVEQSFAGGLRPGGAGRLTGVLHYFTRGPDKQN</sequence>
<evidence type="ECO:0000313" key="1">
    <source>
        <dbReference type="EMBL" id="TYO96960.1"/>
    </source>
</evidence>
<gene>
    <name evidence="1" type="ORF">LX24_00770</name>
</gene>
<proteinExistence type="predicted"/>
<keyword evidence="2" id="KW-1185">Reference proteome</keyword>
<protein>
    <submittedName>
        <fullName evidence="1">Uncharacterized protein</fullName>
    </submittedName>
</protein>